<organism evidence="2 3">
    <name type="scientific">Zingiber officinale</name>
    <name type="common">Ginger</name>
    <name type="synonym">Amomum zingiber</name>
    <dbReference type="NCBI Taxonomy" id="94328"/>
    <lineage>
        <taxon>Eukaryota</taxon>
        <taxon>Viridiplantae</taxon>
        <taxon>Streptophyta</taxon>
        <taxon>Embryophyta</taxon>
        <taxon>Tracheophyta</taxon>
        <taxon>Spermatophyta</taxon>
        <taxon>Magnoliopsida</taxon>
        <taxon>Liliopsida</taxon>
        <taxon>Zingiberales</taxon>
        <taxon>Zingiberaceae</taxon>
        <taxon>Zingiber</taxon>
    </lineage>
</organism>
<evidence type="ECO:0000313" key="2">
    <source>
        <dbReference type="EMBL" id="KAG6519205.1"/>
    </source>
</evidence>
<protein>
    <submittedName>
        <fullName evidence="2">Uncharacterized protein</fullName>
    </submittedName>
</protein>
<reference evidence="2 3" key="1">
    <citation type="submission" date="2020-08" db="EMBL/GenBank/DDBJ databases">
        <title>Plant Genome Project.</title>
        <authorList>
            <person name="Zhang R.-G."/>
        </authorList>
    </citation>
    <scope>NUCLEOTIDE SEQUENCE [LARGE SCALE GENOMIC DNA]</scope>
    <source>
        <tissue evidence="2">Rhizome</tissue>
    </source>
</reference>
<gene>
    <name evidence="1" type="ORF">ZIOFF_022692</name>
    <name evidence="2" type="ORF">ZIOFF_022697</name>
</gene>
<sequence>MTTDNERNFVGLLFEASVRSPFFTASSCVPNSSAHVFMGRNDLGCGYRGSAISGGGASDVRFVSPVPPFAALDLPSVLAPGE</sequence>
<evidence type="ECO:0000313" key="3">
    <source>
        <dbReference type="Proteomes" id="UP000734854"/>
    </source>
</evidence>
<comment type="caution">
    <text evidence="2">The sequence shown here is derived from an EMBL/GenBank/DDBJ whole genome shotgun (WGS) entry which is preliminary data.</text>
</comment>
<dbReference type="AlphaFoldDB" id="A0A8J5HLL7"/>
<keyword evidence="3" id="KW-1185">Reference proteome</keyword>
<dbReference type="EMBL" id="JACMSC010000006">
    <property type="protein sequence ID" value="KAG6519200.1"/>
    <property type="molecule type" value="Genomic_DNA"/>
</dbReference>
<proteinExistence type="predicted"/>
<evidence type="ECO:0000313" key="1">
    <source>
        <dbReference type="EMBL" id="KAG6519200.1"/>
    </source>
</evidence>
<name>A0A8J5HLL7_ZINOF</name>
<dbReference type="EMBL" id="JACMSC010000006">
    <property type="protein sequence ID" value="KAG6519205.1"/>
    <property type="molecule type" value="Genomic_DNA"/>
</dbReference>
<accession>A0A8J5HLL7</accession>
<dbReference type="Proteomes" id="UP000734854">
    <property type="component" value="Unassembled WGS sequence"/>
</dbReference>